<dbReference type="InterPro" id="IPR029024">
    <property type="entry name" value="TerB-like"/>
</dbReference>
<organism evidence="2 3">
    <name type="scientific">Labrys neptuniae</name>
    <dbReference type="NCBI Taxonomy" id="376174"/>
    <lineage>
        <taxon>Bacteria</taxon>
        <taxon>Pseudomonadati</taxon>
        <taxon>Pseudomonadota</taxon>
        <taxon>Alphaproteobacteria</taxon>
        <taxon>Hyphomicrobiales</taxon>
        <taxon>Xanthobacteraceae</taxon>
        <taxon>Labrys</taxon>
    </lineage>
</organism>
<evidence type="ECO:0000259" key="1">
    <source>
        <dbReference type="Pfam" id="PF05099"/>
    </source>
</evidence>
<dbReference type="Pfam" id="PF05099">
    <property type="entry name" value="TerB"/>
    <property type="match status" value="1"/>
</dbReference>
<evidence type="ECO:0000313" key="3">
    <source>
        <dbReference type="Proteomes" id="UP001595190"/>
    </source>
</evidence>
<reference evidence="2 3" key="1">
    <citation type="submission" date="2024-09" db="EMBL/GenBank/DDBJ databases">
        <title>Description of Labrys sedimenti sp. nov., isolated from a diclofenac-degrading enrichment culture, and genome-based reclassification of Labrys portucalensis as a later heterotypic synonym of Labrys neptuniae.</title>
        <authorList>
            <person name="Tancsics A."/>
            <person name="Csepanyi A."/>
        </authorList>
    </citation>
    <scope>NUCLEOTIDE SEQUENCE [LARGE SCALE GENOMIC DNA]</scope>
    <source>
        <strain evidence="2 3">LMG 23412</strain>
    </source>
</reference>
<dbReference type="EMBL" id="JBHGPK010000011">
    <property type="protein sequence ID" value="MFC2252463.1"/>
    <property type="molecule type" value="Genomic_DNA"/>
</dbReference>
<gene>
    <name evidence="2" type="ORF">ACETRX_22700</name>
</gene>
<dbReference type="InterPro" id="IPR007791">
    <property type="entry name" value="DjlA_N"/>
</dbReference>
<proteinExistence type="predicted"/>
<feature type="domain" description="Co-chaperone DjlA N-terminal" evidence="1">
    <location>
        <begin position="28"/>
        <end position="147"/>
    </location>
</feature>
<dbReference type="Gene3D" id="1.10.3680.10">
    <property type="entry name" value="TerB-like"/>
    <property type="match status" value="1"/>
</dbReference>
<comment type="caution">
    <text evidence="2">The sequence shown here is derived from an EMBL/GenBank/DDBJ whole genome shotgun (WGS) entry which is preliminary data.</text>
</comment>
<dbReference type="RefSeq" id="WP_394313063.1">
    <property type="nucleotide sequence ID" value="NZ_JBHGPK010000011.1"/>
</dbReference>
<dbReference type="Proteomes" id="UP001595190">
    <property type="component" value="Unassembled WGS sequence"/>
</dbReference>
<sequence length="149" mass="16353">MFASLKRAFKGATREVAAEYGQNKDFLEAVCAAAALVAAADGDIEDSERRKLVSLVQNHSTLSKLYQSNVIEQTAETMFKRAKEASGRQQLARELDDIKSLPNGAQMAEDVYLLAQDIANADGEVEPEEEVVLKKIAIRLGVDTSKFDF</sequence>
<dbReference type="SUPFAM" id="SSF158682">
    <property type="entry name" value="TerB-like"/>
    <property type="match status" value="1"/>
</dbReference>
<accession>A0ABV6ZJW6</accession>
<protein>
    <submittedName>
        <fullName evidence="2">TerB family tellurite resistance protein</fullName>
    </submittedName>
</protein>
<name>A0ABV6ZJW6_9HYPH</name>
<evidence type="ECO:0000313" key="2">
    <source>
        <dbReference type="EMBL" id="MFC2252463.1"/>
    </source>
</evidence>